<evidence type="ECO:0000313" key="1">
    <source>
        <dbReference type="EMBL" id="QNS07685.1"/>
    </source>
</evidence>
<dbReference type="Proteomes" id="UP000516428">
    <property type="component" value="Chromosome"/>
</dbReference>
<dbReference type="RefSeq" id="WP_188340347.1">
    <property type="nucleotide sequence ID" value="NZ_CP061281.1"/>
</dbReference>
<dbReference type="KEGG" id="sxn:IAG42_31495"/>
<gene>
    <name evidence="1" type="ORF">IAG42_31495</name>
</gene>
<dbReference type="AlphaFoldDB" id="A0A7H1BG30"/>
<proteinExistence type="predicted"/>
<keyword evidence="2" id="KW-1185">Reference proteome</keyword>
<reference evidence="1 2" key="1">
    <citation type="submission" date="2020-09" db="EMBL/GenBank/DDBJ databases">
        <title>A novel species.</title>
        <authorList>
            <person name="Gao J."/>
        </authorList>
    </citation>
    <scope>NUCLEOTIDE SEQUENCE [LARGE SCALE GENOMIC DNA]</scope>
    <source>
        <strain evidence="1 2">CRXT-Y-14</strain>
    </source>
</reference>
<name>A0A7H1BG30_9ACTN</name>
<protein>
    <submittedName>
        <fullName evidence="1">Uncharacterized protein</fullName>
    </submittedName>
</protein>
<sequence>MDDGLTHEASAFLNFRHYARDPKEHGFRWVDVKHLHGAARSLPPRDEELLASLIAHEQFRDDYAGGGVDPDGIRHGPYWLRLITPDAYEPVSRETAARILAEWVDPQWDPPAALRDDLRREVFDRLAAADAVHHLVEFGDEALHDWGGVHGEFHEFVLVDRAAARVTLLVAADD</sequence>
<accession>A0A7H1BG30</accession>
<evidence type="ECO:0000313" key="2">
    <source>
        <dbReference type="Proteomes" id="UP000516428"/>
    </source>
</evidence>
<organism evidence="1 2">
    <name type="scientific">Streptomyces xanthii</name>
    <dbReference type="NCBI Taxonomy" id="2768069"/>
    <lineage>
        <taxon>Bacteria</taxon>
        <taxon>Bacillati</taxon>
        <taxon>Actinomycetota</taxon>
        <taxon>Actinomycetes</taxon>
        <taxon>Kitasatosporales</taxon>
        <taxon>Streptomycetaceae</taxon>
        <taxon>Streptomyces</taxon>
    </lineage>
</organism>
<dbReference type="EMBL" id="CP061281">
    <property type="protein sequence ID" value="QNS07685.1"/>
    <property type="molecule type" value="Genomic_DNA"/>
</dbReference>